<sequence>MKIKFLPALVGLFLTTSTFTSCLDTEVTEMTYSSDSSIKSFSLGTLKIKVLGNSSHGIADSAYIDTMSMGDYPFTIDQINRTIENKDSLPVGTDISKVITKITADSNYILYGKKTSADGEPTDTLWTSTDSIDFSFGPLQFQVTAYDLSKGRPYTVKINVHTQDPDSLIWHSVYDTHTFTTDLTEQKAIYKDNKIYVFGIANGTPTLQYTTISYNSDFSGAVPGAWKEMETPLPQNTDPYSATLWNNEIYFLAQSKLYKLTTNGYEEIQVANATEGFSQLISGHNTTLYARKANTEKTFTSLTVSNGAYSCTDDGDGSAPIIFPATAQPFSAVTVPASHNNTLYRTIVMSSGETASEKTGIVCSRLSSDNSWITYTQPDTLSCPNITNPTMIYYNKKLYAFGGASKASDGTHEAFALLYSSTDNGLSWDNIAIHETFAKPTEDDKTFTERYAETQSYSCTVDEHNFIWIIWGDGSMSRGRINHLGFAPKW</sequence>
<dbReference type="SUPFAM" id="SSF50939">
    <property type="entry name" value="Sialidases"/>
    <property type="match status" value="1"/>
</dbReference>
<feature type="signal peptide" evidence="1">
    <location>
        <begin position="1"/>
        <end position="22"/>
    </location>
</feature>
<organism evidence="4 5">
    <name type="scientific">Phocaeicola acetigenes</name>
    <dbReference type="NCBI Taxonomy" id="3016083"/>
    <lineage>
        <taxon>Bacteria</taxon>
        <taxon>Pseudomonadati</taxon>
        <taxon>Bacteroidota</taxon>
        <taxon>Bacteroidia</taxon>
        <taxon>Bacteroidales</taxon>
        <taxon>Bacteroidaceae</taxon>
        <taxon>Phocaeicola</taxon>
    </lineage>
</organism>
<feature type="domain" description="DUF6242" evidence="3">
    <location>
        <begin position="164"/>
        <end position="488"/>
    </location>
</feature>
<evidence type="ECO:0000259" key="3">
    <source>
        <dbReference type="Pfam" id="PF25852"/>
    </source>
</evidence>
<dbReference type="InterPro" id="IPR058667">
    <property type="entry name" value="DUF6242_C"/>
</dbReference>
<protein>
    <submittedName>
        <fullName evidence="4">DUF6242 domain-containing protein</fullName>
    </submittedName>
</protein>
<proteinExistence type="predicted"/>
<gene>
    <name evidence="4" type="ORF">O6P32_11485</name>
</gene>
<dbReference type="Pfam" id="PF25852">
    <property type="entry name" value="DUF6242_C"/>
    <property type="match status" value="1"/>
</dbReference>
<evidence type="ECO:0000259" key="2">
    <source>
        <dbReference type="Pfam" id="PF19755"/>
    </source>
</evidence>
<accession>A0ABT4PJT0</accession>
<dbReference type="InterPro" id="IPR046209">
    <property type="entry name" value="DUF6242_N"/>
</dbReference>
<evidence type="ECO:0000256" key="1">
    <source>
        <dbReference type="SAM" id="SignalP"/>
    </source>
</evidence>
<dbReference type="PROSITE" id="PS51257">
    <property type="entry name" value="PROKAR_LIPOPROTEIN"/>
    <property type="match status" value="1"/>
</dbReference>
<dbReference type="Proteomes" id="UP001141933">
    <property type="component" value="Unassembled WGS sequence"/>
</dbReference>
<comment type="caution">
    <text evidence="4">The sequence shown here is derived from an EMBL/GenBank/DDBJ whole genome shotgun (WGS) entry which is preliminary data.</text>
</comment>
<dbReference type="EMBL" id="JAPZVM010000011">
    <property type="protein sequence ID" value="MCZ8373317.1"/>
    <property type="molecule type" value="Genomic_DNA"/>
</dbReference>
<dbReference type="Pfam" id="PF19755">
    <property type="entry name" value="DUF6242"/>
    <property type="match status" value="1"/>
</dbReference>
<feature type="chain" id="PRO_5045721730" evidence="1">
    <location>
        <begin position="23"/>
        <end position="490"/>
    </location>
</feature>
<feature type="domain" description="DUF6242" evidence="2">
    <location>
        <begin position="41"/>
        <end position="158"/>
    </location>
</feature>
<reference evidence="4" key="1">
    <citation type="submission" date="2022-12" db="EMBL/GenBank/DDBJ databases">
        <title>Phocaeicola acetigenes sp. nov., isolated feces from a healthy human.</title>
        <authorList>
            <person name="Do H."/>
            <person name="Ha Y.B."/>
            <person name="Kim J.-S."/>
            <person name="Suh M.K."/>
            <person name="Kim H.S."/>
            <person name="Lee J.-S."/>
        </authorList>
    </citation>
    <scope>NUCLEOTIDE SEQUENCE</scope>
    <source>
        <strain evidence="4">KGMB11183</strain>
    </source>
</reference>
<keyword evidence="5" id="KW-1185">Reference proteome</keyword>
<evidence type="ECO:0000313" key="4">
    <source>
        <dbReference type="EMBL" id="MCZ8373317.1"/>
    </source>
</evidence>
<dbReference type="RefSeq" id="WP_269878639.1">
    <property type="nucleotide sequence ID" value="NZ_JAPZVM010000011.1"/>
</dbReference>
<dbReference type="InterPro" id="IPR036278">
    <property type="entry name" value="Sialidase_sf"/>
</dbReference>
<name>A0ABT4PJT0_9BACT</name>
<evidence type="ECO:0000313" key="5">
    <source>
        <dbReference type="Proteomes" id="UP001141933"/>
    </source>
</evidence>
<keyword evidence="1" id="KW-0732">Signal</keyword>